<evidence type="ECO:0000256" key="5">
    <source>
        <dbReference type="ARBA" id="ARBA00022694"/>
    </source>
</evidence>
<dbReference type="InterPro" id="IPR027417">
    <property type="entry name" value="P-loop_NTPase"/>
</dbReference>
<evidence type="ECO:0000313" key="14">
    <source>
        <dbReference type="EMBL" id="SPZ01812.1"/>
    </source>
</evidence>
<evidence type="ECO:0000256" key="1">
    <source>
        <dbReference type="ARBA" id="ARBA00001946"/>
    </source>
</evidence>
<dbReference type="SUPFAM" id="SSF52540">
    <property type="entry name" value="P-loop containing nucleoside triphosphate hydrolases"/>
    <property type="match status" value="2"/>
</dbReference>
<gene>
    <name evidence="10 14" type="primary">miaA</name>
    <name evidence="14" type="ORF">NCTC11842_00607</name>
</gene>
<evidence type="ECO:0000256" key="7">
    <source>
        <dbReference type="ARBA" id="ARBA00022840"/>
    </source>
</evidence>
<comment type="catalytic activity">
    <reaction evidence="9 10 11">
        <text>adenosine(37) in tRNA + dimethylallyl diphosphate = N(6)-dimethylallyladenosine(37) in tRNA + diphosphate</text>
        <dbReference type="Rhea" id="RHEA:26482"/>
        <dbReference type="Rhea" id="RHEA-COMP:10162"/>
        <dbReference type="Rhea" id="RHEA-COMP:10375"/>
        <dbReference type="ChEBI" id="CHEBI:33019"/>
        <dbReference type="ChEBI" id="CHEBI:57623"/>
        <dbReference type="ChEBI" id="CHEBI:74411"/>
        <dbReference type="ChEBI" id="CHEBI:74415"/>
        <dbReference type="EC" id="2.5.1.75"/>
    </reaction>
</comment>
<comment type="similarity">
    <text evidence="3 10 13">Belongs to the IPP transferase family.</text>
</comment>
<keyword evidence="5 10" id="KW-0819">tRNA processing</keyword>
<comment type="subunit">
    <text evidence="10">Monomer.</text>
</comment>
<organism evidence="14 15">
    <name type="scientific">Pseudomonas luteola</name>
    <dbReference type="NCBI Taxonomy" id="47886"/>
    <lineage>
        <taxon>Bacteria</taxon>
        <taxon>Pseudomonadati</taxon>
        <taxon>Pseudomonadota</taxon>
        <taxon>Gammaproteobacteria</taxon>
        <taxon>Pseudomonadales</taxon>
        <taxon>Pseudomonadaceae</taxon>
        <taxon>Pseudomonas</taxon>
    </lineage>
</organism>
<dbReference type="Proteomes" id="UP000250443">
    <property type="component" value="Unassembled WGS sequence"/>
</dbReference>
<dbReference type="InterPro" id="IPR018022">
    <property type="entry name" value="IPT"/>
</dbReference>
<name>A0A2X2BZD4_PSELU</name>
<comment type="caution">
    <text evidence="10">Lacks conserved residue(s) required for the propagation of feature annotation.</text>
</comment>
<dbReference type="EMBL" id="UAUF01000005">
    <property type="protein sequence ID" value="SPZ01812.1"/>
    <property type="molecule type" value="Genomic_DNA"/>
</dbReference>
<evidence type="ECO:0000256" key="9">
    <source>
        <dbReference type="ARBA" id="ARBA00049563"/>
    </source>
</evidence>
<comment type="cofactor">
    <cofactor evidence="1 10">
        <name>Mg(2+)</name>
        <dbReference type="ChEBI" id="CHEBI:18420"/>
    </cofactor>
</comment>
<dbReference type="Gene3D" id="3.40.50.300">
    <property type="entry name" value="P-loop containing nucleotide triphosphate hydrolases"/>
    <property type="match status" value="1"/>
</dbReference>
<evidence type="ECO:0000256" key="12">
    <source>
        <dbReference type="RuleBase" id="RU003784"/>
    </source>
</evidence>
<evidence type="ECO:0000256" key="13">
    <source>
        <dbReference type="RuleBase" id="RU003785"/>
    </source>
</evidence>
<evidence type="ECO:0000256" key="11">
    <source>
        <dbReference type="RuleBase" id="RU003783"/>
    </source>
</evidence>
<dbReference type="GO" id="GO:0005524">
    <property type="term" value="F:ATP binding"/>
    <property type="evidence" value="ECO:0007669"/>
    <property type="project" value="UniProtKB-UniRule"/>
</dbReference>
<evidence type="ECO:0000313" key="15">
    <source>
        <dbReference type="Proteomes" id="UP000250443"/>
    </source>
</evidence>
<feature type="region of interest" description="Interaction with substrate tRNA" evidence="10">
    <location>
        <begin position="173"/>
        <end position="177"/>
    </location>
</feature>
<feature type="binding site" evidence="10">
    <location>
        <begin position="24"/>
        <end position="31"/>
    </location>
    <ligand>
        <name>ATP</name>
        <dbReference type="ChEBI" id="CHEBI:30616"/>
    </ligand>
</feature>
<feature type="region of interest" description="Interaction with substrate tRNA" evidence="10">
    <location>
        <begin position="49"/>
        <end position="52"/>
    </location>
</feature>
<dbReference type="GO" id="GO:0052381">
    <property type="term" value="F:tRNA dimethylallyltransferase activity"/>
    <property type="evidence" value="ECO:0007669"/>
    <property type="project" value="UniProtKB-UniRule"/>
</dbReference>
<evidence type="ECO:0000256" key="4">
    <source>
        <dbReference type="ARBA" id="ARBA00022679"/>
    </source>
</evidence>
<keyword evidence="4 10" id="KW-0808">Transferase</keyword>
<evidence type="ECO:0000256" key="2">
    <source>
        <dbReference type="ARBA" id="ARBA00003213"/>
    </source>
</evidence>
<protein>
    <recommendedName>
        <fullName evidence="10">tRNA dimethylallyltransferase</fullName>
        <ecNumber evidence="10">2.5.1.75</ecNumber>
    </recommendedName>
    <alternativeName>
        <fullName evidence="10">Dimethylallyl diphosphate:tRNA dimethylallyltransferase</fullName>
        <shortName evidence="10">DMAPP:tRNA dimethylallyltransferase</shortName>
        <shortName evidence="10">DMATase</shortName>
    </alternativeName>
    <alternativeName>
        <fullName evidence="10">Isopentenyl-diphosphate:tRNA isopentenyltransferase</fullName>
        <shortName evidence="10">IPP transferase</shortName>
        <shortName evidence="10">IPPT</shortName>
        <shortName evidence="10">IPTase</shortName>
    </alternativeName>
</protein>
<feature type="binding site" evidence="10">
    <location>
        <begin position="26"/>
        <end position="31"/>
    </location>
    <ligand>
        <name>substrate</name>
    </ligand>
</feature>
<dbReference type="GO" id="GO:0006400">
    <property type="term" value="P:tRNA modification"/>
    <property type="evidence" value="ECO:0007669"/>
    <property type="project" value="TreeGrafter"/>
</dbReference>
<accession>A0A2X2BZD4</accession>
<keyword evidence="7 10" id="KW-0067">ATP-binding</keyword>
<evidence type="ECO:0000256" key="6">
    <source>
        <dbReference type="ARBA" id="ARBA00022741"/>
    </source>
</evidence>
<dbReference type="Pfam" id="PF01715">
    <property type="entry name" value="IPPT"/>
    <property type="match status" value="1"/>
</dbReference>
<evidence type="ECO:0000256" key="10">
    <source>
        <dbReference type="HAMAP-Rule" id="MF_00185"/>
    </source>
</evidence>
<evidence type="ECO:0000256" key="8">
    <source>
        <dbReference type="ARBA" id="ARBA00022842"/>
    </source>
</evidence>
<dbReference type="InterPro" id="IPR039657">
    <property type="entry name" value="Dimethylallyltransferase"/>
</dbReference>
<feature type="site" description="Interaction with substrate tRNA" evidence="10">
    <location>
        <position position="115"/>
    </location>
</feature>
<dbReference type="NCBIfam" id="TIGR00174">
    <property type="entry name" value="miaA"/>
    <property type="match status" value="1"/>
</dbReference>
<sequence>MSHDAASTFMRVSMSFPPAIFLMGPTASGKTDLALELARVLPCDLISVDSALVYREMDIGTAKPSKALLEAFPHRLIDIREPSETYSAANFCADARQAMADITAAGRIPLLVGGTMLYFKALLEGLADMPSADPTIRAEIEAVAAEQGWGEVHRQLAEVDPESAARIHPNDPQRLTRALEVHRVSGMTMTEHRERQRQGNADSDAPFVAHFPYTAVHLAIAPQERALLHARIAQRFRHMLEQGFVDEVSRLRARGDLQPELPSMRAVGYRQVWEYLDGGMSYDEMTERGIIATRQLAKRQLTWLRSWGQLQWLDSMARDNVSRVLKSLKAVSICS</sequence>
<dbReference type="AlphaFoldDB" id="A0A2X2BZD4"/>
<proteinExistence type="inferred from homology"/>
<dbReference type="Gene3D" id="1.10.20.140">
    <property type="match status" value="1"/>
</dbReference>
<dbReference type="PANTHER" id="PTHR11088">
    <property type="entry name" value="TRNA DIMETHYLALLYLTRANSFERASE"/>
    <property type="match status" value="1"/>
</dbReference>
<evidence type="ECO:0000256" key="3">
    <source>
        <dbReference type="ARBA" id="ARBA00005842"/>
    </source>
</evidence>
<dbReference type="EC" id="2.5.1.75" evidence="10"/>
<keyword evidence="6 10" id="KW-0547">Nucleotide-binding</keyword>
<feature type="site" description="Interaction with substrate tRNA" evidence="10">
    <location>
        <position position="137"/>
    </location>
</feature>
<comment type="function">
    <text evidence="2 10 12">Catalyzes the transfer of a dimethylallyl group onto the adenine at position 37 in tRNAs that read codons beginning with uridine, leading to the formation of N6-(dimethylallyl)adenosine (i(6)A).</text>
</comment>
<keyword evidence="8 10" id="KW-0460">Magnesium</keyword>
<dbReference type="HAMAP" id="MF_00185">
    <property type="entry name" value="IPP_trans"/>
    <property type="match status" value="1"/>
</dbReference>
<dbReference type="PANTHER" id="PTHR11088:SF60">
    <property type="entry name" value="TRNA DIMETHYLALLYLTRANSFERASE"/>
    <property type="match status" value="1"/>
</dbReference>
<reference evidence="14 15" key="1">
    <citation type="submission" date="2018-06" db="EMBL/GenBank/DDBJ databases">
        <authorList>
            <consortium name="Pathogen Informatics"/>
            <person name="Doyle S."/>
        </authorList>
    </citation>
    <scope>NUCLEOTIDE SEQUENCE [LARGE SCALE GENOMIC DNA]</scope>
    <source>
        <strain evidence="14 15">NCTC11842</strain>
    </source>
</reference>
<dbReference type="FunFam" id="1.10.20.140:FF:000001">
    <property type="entry name" value="tRNA dimethylallyltransferase"/>
    <property type="match status" value="1"/>
</dbReference>